<dbReference type="AlphaFoldDB" id="A0A9N9WN41"/>
<evidence type="ECO:0000256" key="2">
    <source>
        <dbReference type="SAM" id="SignalP"/>
    </source>
</evidence>
<feature type="signal peptide" evidence="2">
    <location>
        <begin position="1"/>
        <end position="23"/>
    </location>
</feature>
<reference evidence="3" key="1">
    <citation type="submission" date="2022-01" db="EMBL/GenBank/DDBJ databases">
        <authorList>
            <person name="King R."/>
        </authorList>
    </citation>
    <scope>NUCLEOTIDE SEQUENCE</scope>
</reference>
<keyword evidence="2" id="KW-0732">Signal</keyword>
<feature type="transmembrane region" description="Helical" evidence="1">
    <location>
        <begin position="98"/>
        <end position="120"/>
    </location>
</feature>
<evidence type="ECO:0000313" key="4">
    <source>
        <dbReference type="Proteomes" id="UP001153620"/>
    </source>
</evidence>
<feature type="chain" id="PRO_5040209191" evidence="2">
    <location>
        <begin position="24"/>
        <end position="227"/>
    </location>
</feature>
<organism evidence="3 4">
    <name type="scientific">Chironomus riparius</name>
    <dbReference type="NCBI Taxonomy" id="315576"/>
    <lineage>
        <taxon>Eukaryota</taxon>
        <taxon>Metazoa</taxon>
        <taxon>Ecdysozoa</taxon>
        <taxon>Arthropoda</taxon>
        <taxon>Hexapoda</taxon>
        <taxon>Insecta</taxon>
        <taxon>Pterygota</taxon>
        <taxon>Neoptera</taxon>
        <taxon>Endopterygota</taxon>
        <taxon>Diptera</taxon>
        <taxon>Nematocera</taxon>
        <taxon>Chironomoidea</taxon>
        <taxon>Chironomidae</taxon>
        <taxon>Chironominae</taxon>
        <taxon>Chironomus</taxon>
    </lineage>
</organism>
<name>A0A9N9WN41_9DIPT</name>
<sequence length="227" mass="24867">MEIKGLLFSIIILCTFLSVGVNCQNQDYYERMPVMPPARRQLPPELTHNNHHNNSWNSGFMQTAKSFVASPLGQFTMSMAKEMVARSAGGNEVLSLNITSLLILVMLKALIFTTGLLGAGNWQQYGRARMLEDGNPIVDNAEAQIFLGFLAAEGSGGAGCLYRAVCIEPEKGAEYLKAGRALLTGFAVFDSSVTSNPRYNEYLQNIQQAVYEGMQSAPCDMIYSCNV</sequence>
<gene>
    <name evidence="3" type="ORF">CHIRRI_LOCUS584</name>
</gene>
<evidence type="ECO:0000256" key="1">
    <source>
        <dbReference type="SAM" id="Phobius"/>
    </source>
</evidence>
<keyword evidence="4" id="KW-1185">Reference proteome</keyword>
<protein>
    <submittedName>
        <fullName evidence="3">Uncharacterized protein</fullName>
    </submittedName>
</protein>
<reference evidence="3" key="2">
    <citation type="submission" date="2022-10" db="EMBL/GenBank/DDBJ databases">
        <authorList>
            <consortium name="ENA_rothamsted_submissions"/>
            <consortium name="culmorum"/>
            <person name="King R."/>
        </authorList>
    </citation>
    <scope>NUCLEOTIDE SEQUENCE</scope>
</reference>
<proteinExistence type="predicted"/>
<dbReference type="OrthoDB" id="6363452at2759"/>
<keyword evidence="1" id="KW-0812">Transmembrane</keyword>
<keyword evidence="1" id="KW-1133">Transmembrane helix</keyword>
<evidence type="ECO:0000313" key="3">
    <source>
        <dbReference type="EMBL" id="CAG9797586.1"/>
    </source>
</evidence>
<accession>A0A9N9WN41</accession>
<dbReference type="EMBL" id="OU895877">
    <property type="protein sequence ID" value="CAG9797586.1"/>
    <property type="molecule type" value="Genomic_DNA"/>
</dbReference>
<dbReference type="Proteomes" id="UP001153620">
    <property type="component" value="Chromosome 1"/>
</dbReference>
<keyword evidence="1" id="KW-0472">Membrane</keyword>